<gene>
    <name evidence="2" type="ORF">SMRZ_LOCUS23517</name>
</gene>
<dbReference type="GO" id="GO:0004525">
    <property type="term" value="F:ribonuclease III activity"/>
    <property type="evidence" value="ECO:0007669"/>
    <property type="project" value="InterPro"/>
</dbReference>
<dbReference type="Gene3D" id="1.10.1520.10">
    <property type="entry name" value="Ribonuclease III domain"/>
    <property type="match status" value="1"/>
</dbReference>
<accession>A0A3P8ERC7</accession>
<reference evidence="2 3" key="1">
    <citation type="submission" date="2018-11" db="EMBL/GenBank/DDBJ databases">
        <authorList>
            <consortium name="Pathogen Informatics"/>
        </authorList>
    </citation>
    <scope>NUCLEOTIDE SEQUENCE [LARGE SCALE GENOMIC DNA]</scope>
    <source>
        <strain evidence="2 3">Zambia</strain>
    </source>
</reference>
<dbReference type="EMBL" id="UZAI01019767">
    <property type="protein sequence ID" value="VDP47564.1"/>
    <property type="molecule type" value="Genomic_DNA"/>
</dbReference>
<sequence>MADVFESILGAIFVDSNGNHQVVSSIIHRFLGKTMTTQLLYHQRYMKMFIIRFYRLKVSAYV</sequence>
<dbReference type="GO" id="GO:0006396">
    <property type="term" value="P:RNA processing"/>
    <property type="evidence" value="ECO:0007669"/>
    <property type="project" value="InterPro"/>
</dbReference>
<dbReference type="InterPro" id="IPR036389">
    <property type="entry name" value="RNase_III_sf"/>
</dbReference>
<dbReference type="SUPFAM" id="SSF69065">
    <property type="entry name" value="RNase III domain-like"/>
    <property type="match status" value="1"/>
</dbReference>
<dbReference type="InterPro" id="IPR000999">
    <property type="entry name" value="RNase_III_dom"/>
</dbReference>
<evidence type="ECO:0000313" key="3">
    <source>
        <dbReference type="Proteomes" id="UP000277204"/>
    </source>
</evidence>
<evidence type="ECO:0000313" key="2">
    <source>
        <dbReference type="EMBL" id="VDP47564.1"/>
    </source>
</evidence>
<dbReference type="Proteomes" id="UP000277204">
    <property type="component" value="Unassembled WGS sequence"/>
</dbReference>
<keyword evidence="3" id="KW-1185">Reference proteome</keyword>
<proteinExistence type="predicted"/>
<name>A0A3P8ERC7_9TREM</name>
<dbReference type="AlphaFoldDB" id="A0A3P8ERC7"/>
<feature type="domain" description="RNase III" evidence="1">
    <location>
        <begin position="1"/>
        <end position="17"/>
    </location>
</feature>
<dbReference type="PROSITE" id="PS50142">
    <property type="entry name" value="RNASE_3_2"/>
    <property type="match status" value="1"/>
</dbReference>
<organism evidence="2 3">
    <name type="scientific">Schistosoma margrebowiei</name>
    <dbReference type="NCBI Taxonomy" id="48269"/>
    <lineage>
        <taxon>Eukaryota</taxon>
        <taxon>Metazoa</taxon>
        <taxon>Spiralia</taxon>
        <taxon>Lophotrochozoa</taxon>
        <taxon>Platyhelminthes</taxon>
        <taxon>Trematoda</taxon>
        <taxon>Digenea</taxon>
        <taxon>Strigeidida</taxon>
        <taxon>Schistosomatoidea</taxon>
        <taxon>Schistosomatidae</taxon>
        <taxon>Schistosoma</taxon>
    </lineage>
</organism>
<evidence type="ECO:0000259" key="1">
    <source>
        <dbReference type="PROSITE" id="PS50142"/>
    </source>
</evidence>
<protein>
    <recommendedName>
        <fullName evidence="1">RNase III domain-containing protein</fullName>
    </recommendedName>
</protein>